<evidence type="ECO:0008006" key="4">
    <source>
        <dbReference type="Google" id="ProtNLM"/>
    </source>
</evidence>
<dbReference type="EMBL" id="BMXR01000010">
    <property type="protein sequence ID" value="GGX65954.1"/>
    <property type="molecule type" value="Genomic_DNA"/>
</dbReference>
<dbReference type="Gene3D" id="2.120.10.30">
    <property type="entry name" value="TolB, C-terminal domain"/>
    <property type="match status" value="1"/>
</dbReference>
<dbReference type="Proteomes" id="UP000626148">
    <property type="component" value="Unassembled WGS sequence"/>
</dbReference>
<dbReference type="InterPro" id="IPR011042">
    <property type="entry name" value="6-blade_b-propeller_TolB-like"/>
</dbReference>
<accession>A0A918KJU7</accession>
<evidence type="ECO:0000256" key="1">
    <source>
        <dbReference type="SAM" id="SignalP"/>
    </source>
</evidence>
<evidence type="ECO:0000313" key="2">
    <source>
        <dbReference type="EMBL" id="GGX65954.1"/>
    </source>
</evidence>
<comment type="caution">
    <text evidence="2">The sequence shown here is derived from an EMBL/GenBank/DDBJ whole genome shotgun (WGS) entry which is preliminary data.</text>
</comment>
<organism evidence="2 3">
    <name type="scientific">Saccharospirillum salsuginis</name>
    <dbReference type="NCBI Taxonomy" id="418750"/>
    <lineage>
        <taxon>Bacteria</taxon>
        <taxon>Pseudomonadati</taxon>
        <taxon>Pseudomonadota</taxon>
        <taxon>Gammaproteobacteria</taxon>
        <taxon>Oceanospirillales</taxon>
        <taxon>Saccharospirillaceae</taxon>
        <taxon>Saccharospirillum</taxon>
    </lineage>
</organism>
<name>A0A918KJU7_9GAMM</name>
<feature type="signal peptide" evidence="1">
    <location>
        <begin position="1"/>
        <end position="24"/>
    </location>
</feature>
<dbReference type="AlphaFoldDB" id="A0A918KJU7"/>
<keyword evidence="1" id="KW-0732">Signal</keyword>
<feature type="chain" id="PRO_5037140023" description="DUF5050 domain-containing protein" evidence="1">
    <location>
        <begin position="25"/>
        <end position="299"/>
    </location>
</feature>
<gene>
    <name evidence="2" type="ORF">GCM10007392_36960</name>
</gene>
<sequence length="299" mass="33413">MIPFSVRTLSVGLLLWAASNQVYANCSQWPAGMTFVGLTEHGWQTYGVLDPAKGPQVFDLNAEARTPVMASQHAKLAYLDEAGNVLVASPLGNQSETWLEPSTEFAYAQPEWNRANNRLYLVQLKEGQSVDTDIVEFDPVHRSLTPVITQRSAQFEPYLADPWLYYSNVHCVLGCGKIIQEVWRYHVQSGTAEQITLQNSISREPAVDDSESWLYFSGNAAGHFHIYRQSLQEGDAARAEKITHGAVTDLSPAPVDNRLYFVRRDARGSALMCRNESGQLHTMDTPAGVKDIRDLEIRK</sequence>
<reference evidence="2" key="1">
    <citation type="journal article" date="2014" name="Int. J. Syst. Evol. Microbiol.">
        <title>Complete genome sequence of Corynebacterium casei LMG S-19264T (=DSM 44701T), isolated from a smear-ripened cheese.</title>
        <authorList>
            <consortium name="US DOE Joint Genome Institute (JGI-PGF)"/>
            <person name="Walter F."/>
            <person name="Albersmeier A."/>
            <person name="Kalinowski J."/>
            <person name="Ruckert C."/>
        </authorList>
    </citation>
    <scope>NUCLEOTIDE SEQUENCE</scope>
    <source>
        <strain evidence="2">KCTC 22169</strain>
    </source>
</reference>
<reference evidence="2" key="2">
    <citation type="submission" date="2020-09" db="EMBL/GenBank/DDBJ databases">
        <authorList>
            <person name="Sun Q."/>
            <person name="Kim S."/>
        </authorList>
    </citation>
    <scope>NUCLEOTIDE SEQUENCE</scope>
    <source>
        <strain evidence="2">KCTC 22169</strain>
    </source>
</reference>
<proteinExistence type="predicted"/>
<keyword evidence="3" id="KW-1185">Reference proteome</keyword>
<dbReference type="RefSeq" id="WP_189611461.1">
    <property type="nucleotide sequence ID" value="NZ_BMXR01000010.1"/>
</dbReference>
<evidence type="ECO:0000313" key="3">
    <source>
        <dbReference type="Proteomes" id="UP000626148"/>
    </source>
</evidence>
<protein>
    <recommendedName>
        <fullName evidence="4">DUF5050 domain-containing protein</fullName>
    </recommendedName>
</protein>
<dbReference type="SUPFAM" id="SSF69304">
    <property type="entry name" value="Tricorn protease N-terminal domain"/>
    <property type="match status" value="1"/>
</dbReference>